<feature type="compositionally biased region" description="Low complexity" evidence="1">
    <location>
        <begin position="10"/>
        <end position="27"/>
    </location>
</feature>
<sequence length="77" mass="7715">MSDPAAGNVAGNTVGNPAATGATTGAGQQDALDKGVDYALKQSGHGQNASTTEKISDGIRSGFKKLTGKDVPIQDKQ</sequence>
<gene>
    <name evidence="2" type="ORF">I316_07984</name>
</gene>
<accession>A0A1B9GHD0</accession>
<evidence type="ECO:0000256" key="1">
    <source>
        <dbReference type="SAM" id="MobiDB-lite"/>
    </source>
</evidence>
<reference evidence="3" key="2">
    <citation type="submission" date="2013-12" db="EMBL/GenBank/DDBJ databases">
        <title>Evolution of pathogenesis and genome organization in the Tremellales.</title>
        <authorList>
            <person name="Cuomo C."/>
            <person name="Litvintseva A."/>
            <person name="Heitman J."/>
            <person name="Chen Y."/>
            <person name="Sun S."/>
            <person name="Springer D."/>
            <person name="Dromer F."/>
            <person name="Young S."/>
            <person name="Zeng Q."/>
            <person name="Chapman S."/>
            <person name="Gujja S."/>
            <person name="Saif S."/>
            <person name="Birren B."/>
        </authorList>
    </citation>
    <scope>NUCLEOTIDE SEQUENCE [LARGE SCALE GENOMIC DNA]</scope>
    <source>
        <strain evidence="3">BCC8398</strain>
    </source>
</reference>
<name>A0A1B9GHD0_9TREE</name>
<evidence type="ECO:0000313" key="2">
    <source>
        <dbReference type="EMBL" id="OCF30377.1"/>
    </source>
</evidence>
<dbReference type="PANTHER" id="PTHR40462">
    <property type="entry name" value="CHROMOSOME 1, WHOLE GENOME SHOTGUN SEQUENCE"/>
    <property type="match status" value="1"/>
</dbReference>
<dbReference type="PANTHER" id="PTHR40462:SF1">
    <property type="entry name" value="EXPRESSED PROTEIN"/>
    <property type="match status" value="1"/>
</dbReference>
<proteinExistence type="predicted"/>
<dbReference type="AlphaFoldDB" id="A0A1B9GHD0"/>
<dbReference type="EMBL" id="KV700152">
    <property type="protein sequence ID" value="OCF30377.1"/>
    <property type="molecule type" value="Genomic_DNA"/>
</dbReference>
<keyword evidence="3" id="KW-1185">Reference proteome</keyword>
<dbReference type="OrthoDB" id="3050608at2759"/>
<protein>
    <submittedName>
        <fullName evidence="2">Uncharacterized protein</fullName>
    </submittedName>
</protein>
<dbReference type="Proteomes" id="UP000092666">
    <property type="component" value="Unassembled WGS sequence"/>
</dbReference>
<feature type="compositionally biased region" description="Polar residues" evidence="1">
    <location>
        <begin position="44"/>
        <end position="53"/>
    </location>
</feature>
<feature type="region of interest" description="Disordered" evidence="1">
    <location>
        <begin position="1"/>
        <end position="77"/>
    </location>
</feature>
<reference evidence="2 3" key="1">
    <citation type="submission" date="2013-07" db="EMBL/GenBank/DDBJ databases">
        <title>The Genome Sequence of Cryptococcus heveanensis BCC8398.</title>
        <authorList>
            <consortium name="The Broad Institute Genome Sequencing Platform"/>
            <person name="Cuomo C."/>
            <person name="Litvintseva A."/>
            <person name="Chen Y."/>
            <person name="Heitman J."/>
            <person name="Sun S."/>
            <person name="Springer D."/>
            <person name="Dromer F."/>
            <person name="Young S.K."/>
            <person name="Zeng Q."/>
            <person name="Gargeya S."/>
            <person name="Fitzgerald M."/>
            <person name="Abouelleil A."/>
            <person name="Alvarado L."/>
            <person name="Berlin A.M."/>
            <person name="Chapman S.B."/>
            <person name="Dewar J."/>
            <person name="Goldberg J."/>
            <person name="Griggs A."/>
            <person name="Gujja S."/>
            <person name="Hansen M."/>
            <person name="Howarth C."/>
            <person name="Imamovic A."/>
            <person name="Larimer J."/>
            <person name="McCowan C."/>
            <person name="Murphy C."/>
            <person name="Pearson M."/>
            <person name="Priest M."/>
            <person name="Roberts A."/>
            <person name="Saif S."/>
            <person name="Shea T."/>
            <person name="Sykes S."/>
            <person name="Wortman J."/>
            <person name="Nusbaum C."/>
            <person name="Birren B."/>
        </authorList>
    </citation>
    <scope>NUCLEOTIDE SEQUENCE [LARGE SCALE GENOMIC DNA]</scope>
    <source>
        <strain evidence="2 3">BCC8398</strain>
    </source>
</reference>
<evidence type="ECO:0000313" key="3">
    <source>
        <dbReference type="Proteomes" id="UP000092666"/>
    </source>
</evidence>
<organism evidence="2 3">
    <name type="scientific">Kwoniella heveanensis BCC8398</name>
    <dbReference type="NCBI Taxonomy" id="1296120"/>
    <lineage>
        <taxon>Eukaryota</taxon>
        <taxon>Fungi</taxon>
        <taxon>Dikarya</taxon>
        <taxon>Basidiomycota</taxon>
        <taxon>Agaricomycotina</taxon>
        <taxon>Tremellomycetes</taxon>
        <taxon>Tremellales</taxon>
        <taxon>Cryptococcaceae</taxon>
        <taxon>Kwoniella</taxon>
    </lineage>
</organism>